<dbReference type="RefSeq" id="WP_227978439.1">
    <property type="nucleotide sequence ID" value="NZ_WBSL01000001.1"/>
</dbReference>
<name>A0A7X1NTY3_9DEIO</name>
<keyword evidence="1" id="KW-1133">Transmembrane helix</keyword>
<dbReference type="EMBL" id="WBSL01000001">
    <property type="protein sequence ID" value="MPY65761.1"/>
    <property type="molecule type" value="Genomic_DNA"/>
</dbReference>
<evidence type="ECO:0000256" key="1">
    <source>
        <dbReference type="SAM" id="Phobius"/>
    </source>
</evidence>
<organism evidence="2 3">
    <name type="scientific">Deinococcus terrestris</name>
    <dbReference type="NCBI Taxonomy" id="2651870"/>
    <lineage>
        <taxon>Bacteria</taxon>
        <taxon>Thermotogati</taxon>
        <taxon>Deinococcota</taxon>
        <taxon>Deinococci</taxon>
        <taxon>Deinococcales</taxon>
        <taxon>Deinococcaceae</taxon>
        <taxon>Deinococcus</taxon>
    </lineage>
</organism>
<dbReference type="Proteomes" id="UP000484842">
    <property type="component" value="Unassembled WGS sequence"/>
</dbReference>
<keyword evidence="1" id="KW-0472">Membrane</keyword>
<sequence>MDKIIDKIVGLGVPGLVLLFLVGASGFAGAAAITSSLALLGGPLGMMGGIAMLGILAMISRSIARYGFDNLARATVKRMKTQGQSKVDIWSQVKAAPISGDLKRKIRDFLDEIFLEDPLGG</sequence>
<protein>
    <submittedName>
        <fullName evidence="2">Uncharacterized protein</fullName>
    </submittedName>
</protein>
<gene>
    <name evidence="2" type="ORF">F8S09_03490</name>
</gene>
<evidence type="ECO:0000313" key="2">
    <source>
        <dbReference type="EMBL" id="MPY65761.1"/>
    </source>
</evidence>
<keyword evidence="3" id="KW-1185">Reference proteome</keyword>
<keyword evidence="1" id="KW-0812">Transmembrane</keyword>
<evidence type="ECO:0000313" key="3">
    <source>
        <dbReference type="Proteomes" id="UP000484842"/>
    </source>
</evidence>
<feature type="transmembrane region" description="Helical" evidence="1">
    <location>
        <begin position="40"/>
        <end position="59"/>
    </location>
</feature>
<comment type="caution">
    <text evidence="2">The sequence shown here is derived from an EMBL/GenBank/DDBJ whole genome shotgun (WGS) entry which is preliminary data.</text>
</comment>
<proteinExistence type="predicted"/>
<reference evidence="2 3" key="1">
    <citation type="submission" date="2019-10" db="EMBL/GenBank/DDBJ databases">
        <title>Deinococcus sp. isolated from soil.</title>
        <authorList>
            <person name="Li Y."/>
            <person name="Wang J."/>
        </authorList>
    </citation>
    <scope>NUCLEOTIDE SEQUENCE [LARGE SCALE GENOMIC DNA]</scope>
    <source>
        <strain evidence="2 3">SDU3-2</strain>
    </source>
</reference>
<accession>A0A7X1NTY3</accession>
<dbReference type="AlphaFoldDB" id="A0A7X1NTY3"/>